<gene>
    <name evidence="3" type="ORF">Nepgr_024980</name>
</gene>
<feature type="repeat" description="PPR" evidence="2">
    <location>
        <begin position="336"/>
        <end position="370"/>
    </location>
</feature>
<dbReference type="InterPro" id="IPR002885">
    <property type="entry name" value="PPR_rpt"/>
</dbReference>
<reference evidence="3" key="1">
    <citation type="submission" date="2023-05" db="EMBL/GenBank/DDBJ databases">
        <title>Nepenthes gracilis genome sequencing.</title>
        <authorList>
            <person name="Fukushima K."/>
        </authorList>
    </citation>
    <scope>NUCLEOTIDE SEQUENCE</scope>
    <source>
        <strain evidence="3">SING2019-196</strain>
    </source>
</reference>
<keyword evidence="4" id="KW-1185">Reference proteome</keyword>
<dbReference type="PANTHER" id="PTHR47942">
    <property type="entry name" value="TETRATRICOPEPTIDE REPEAT (TPR)-LIKE SUPERFAMILY PROTEIN-RELATED"/>
    <property type="match status" value="1"/>
</dbReference>
<feature type="repeat" description="PPR" evidence="2">
    <location>
        <begin position="194"/>
        <end position="228"/>
    </location>
</feature>
<dbReference type="Pfam" id="PF13041">
    <property type="entry name" value="PPR_2"/>
    <property type="match status" value="3"/>
</dbReference>
<protein>
    <recommendedName>
        <fullName evidence="5">Pentatricopeptide repeat-containing protein</fullName>
    </recommendedName>
</protein>
<feature type="repeat" description="PPR" evidence="2">
    <location>
        <begin position="405"/>
        <end position="439"/>
    </location>
</feature>
<evidence type="ECO:0000313" key="3">
    <source>
        <dbReference type="EMBL" id="GMH23137.1"/>
    </source>
</evidence>
<dbReference type="Gene3D" id="1.25.40.10">
    <property type="entry name" value="Tetratricopeptide repeat domain"/>
    <property type="match status" value="4"/>
</dbReference>
<evidence type="ECO:0008006" key="5">
    <source>
        <dbReference type="Google" id="ProtNLM"/>
    </source>
</evidence>
<dbReference type="NCBIfam" id="TIGR00756">
    <property type="entry name" value="PPR"/>
    <property type="match status" value="6"/>
</dbReference>
<dbReference type="InterPro" id="IPR011990">
    <property type="entry name" value="TPR-like_helical_dom_sf"/>
</dbReference>
<comment type="caution">
    <text evidence="3">The sequence shown here is derived from an EMBL/GenBank/DDBJ whole genome shotgun (WGS) entry which is preliminary data.</text>
</comment>
<dbReference type="Pfam" id="PF01535">
    <property type="entry name" value="PPR"/>
    <property type="match status" value="2"/>
</dbReference>
<accession>A0AAD3T5K0</accession>
<evidence type="ECO:0000256" key="2">
    <source>
        <dbReference type="PROSITE-ProRule" id="PRU00708"/>
    </source>
</evidence>
<feature type="repeat" description="PPR" evidence="2">
    <location>
        <begin position="371"/>
        <end position="401"/>
    </location>
</feature>
<proteinExistence type="predicted"/>
<sequence>MSLFLRPSFSKGIPNTFLRKKRKWPHSPYKTKWHHLFDQQQAMQNLKQLASSPPPSQIQGKTQNPNKTPYLLSCLVTSFKAYDCEPTTGAYRFLVKTLTQNSQFTELDLVLLHLQNFEKFETPERLFSDLIRIYGDNGMFREAIDLFFRIPKFRCVPTVCSLNSLLSILCRNEEYIQLVPEILTRCRIMNVRIDESSFSILISTLCRIRKVDYAIKLLNSIIDDGFEPDRKVYSLILSSLCKQKATSSSQVIGFLREMKRVKLCLSIVDFCNVIRYLLTKGKNIDAFGILNDMKTEGIKPDITCYTMVLNGVIEEGDFIRAEELFDEILIFGLIPDVNTYNVYINGLCKQDKVEEGYKMIGWMENLGCKPNSETYKIVLEAFCKLREFNRAGEIWREMKLKGAQNLHAYRIMVCALIRRSEIVEAFQLIEEMVNRGFVPSSSTIEEMISVMCKAGFVAEALLMLRKVFDHAIVLQAGAWEALLLGLKLNPGLTNATLANLVNT</sequence>
<evidence type="ECO:0000313" key="4">
    <source>
        <dbReference type="Proteomes" id="UP001279734"/>
    </source>
</evidence>
<dbReference type="InterPro" id="IPR051222">
    <property type="entry name" value="PPR/CCM1_RNA-binding"/>
</dbReference>
<name>A0AAD3T5K0_NEPGR</name>
<dbReference type="EMBL" id="BSYO01000025">
    <property type="protein sequence ID" value="GMH23137.1"/>
    <property type="molecule type" value="Genomic_DNA"/>
</dbReference>
<evidence type="ECO:0000256" key="1">
    <source>
        <dbReference type="ARBA" id="ARBA00022737"/>
    </source>
</evidence>
<dbReference type="AlphaFoldDB" id="A0AAD3T5K0"/>
<dbReference type="PANTHER" id="PTHR47942:SF65">
    <property type="entry name" value="OS04G0618050 PROTEIN"/>
    <property type="match status" value="1"/>
</dbReference>
<feature type="repeat" description="PPR" evidence="2">
    <location>
        <begin position="301"/>
        <end position="335"/>
    </location>
</feature>
<organism evidence="3 4">
    <name type="scientific">Nepenthes gracilis</name>
    <name type="common">Slender pitcher plant</name>
    <dbReference type="NCBI Taxonomy" id="150966"/>
    <lineage>
        <taxon>Eukaryota</taxon>
        <taxon>Viridiplantae</taxon>
        <taxon>Streptophyta</taxon>
        <taxon>Embryophyta</taxon>
        <taxon>Tracheophyta</taxon>
        <taxon>Spermatophyta</taxon>
        <taxon>Magnoliopsida</taxon>
        <taxon>eudicotyledons</taxon>
        <taxon>Gunneridae</taxon>
        <taxon>Pentapetalae</taxon>
        <taxon>Caryophyllales</taxon>
        <taxon>Nepenthaceae</taxon>
        <taxon>Nepenthes</taxon>
    </lineage>
</organism>
<dbReference type="PROSITE" id="PS51375">
    <property type="entry name" value="PPR"/>
    <property type="match status" value="6"/>
</dbReference>
<dbReference type="Proteomes" id="UP001279734">
    <property type="component" value="Unassembled WGS sequence"/>
</dbReference>
<keyword evidence="1" id="KW-0677">Repeat</keyword>
<feature type="repeat" description="PPR" evidence="2">
    <location>
        <begin position="123"/>
        <end position="157"/>
    </location>
</feature>